<dbReference type="OrthoDB" id="69313at2"/>
<dbReference type="Proteomes" id="UP000193749">
    <property type="component" value="Unassembled WGS sequence"/>
</dbReference>
<comment type="caution">
    <text evidence="2">The sequence shown here is derived from an EMBL/GenBank/DDBJ whole genome shotgun (WGS) entry which is preliminary data.</text>
</comment>
<name>A0A1X1EMX2_PANCY</name>
<dbReference type="Gene3D" id="3.40.50.300">
    <property type="entry name" value="P-loop containing nucleotide triphosphate hydrolases"/>
    <property type="match status" value="1"/>
</dbReference>
<dbReference type="RefSeq" id="WP_084879838.1">
    <property type="nucleotide sequence ID" value="NZ_JAGGMY010000007.1"/>
</dbReference>
<accession>A0A1X1EMX2</accession>
<evidence type="ECO:0000313" key="2">
    <source>
        <dbReference type="EMBL" id="ORM90114.1"/>
    </source>
</evidence>
<dbReference type="PANTHER" id="PTHR13696:SF99">
    <property type="entry name" value="COBYRINIC ACID AC-DIAMIDE SYNTHASE"/>
    <property type="match status" value="1"/>
</dbReference>
<gene>
    <name evidence="2" type="ORF">HA50_26475</name>
</gene>
<protein>
    <submittedName>
        <fullName evidence="2">Cobalamin biosynthesis protein CbiA</fullName>
    </submittedName>
</protein>
<evidence type="ECO:0000313" key="3">
    <source>
        <dbReference type="Proteomes" id="UP000193749"/>
    </source>
</evidence>
<evidence type="ECO:0000259" key="1">
    <source>
        <dbReference type="Pfam" id="PF13614"/>
    </source>
</evidence>
<reference evidence="2 3" key="1">
    <citation type="journal article" date="2017" name="Antonie Van Leeuwenhoek">
        <title>Phylogenomic resolution of the bacterial genus Pantoea and its relationship with Erwinia and Tatumella.</title>
        <authorList>
            <person name="Palmer M."/>
            <person name="Steenkamp E.T."/>
            <person name="Coetzee M.P."/>
            <person name="Chan W.Y."/>
            <person name="van Zyl E."/>
            <person name="De Maayer P."/>
            <person name="Coutinho T.A."/>
            <person name="Blom J."/>
            <person name="Smits T.H."/>
            <person name="Duffy B."/>
            <person name="Venter S.N."/>
        </authorList>
    </citation>
    <scope>NUCLEOTIDE SEQUENCE [LARGE SCALE GENOMIC DNA]</scope>
    <source>
        <strain evidence="2 3">LMG 2657</strain>
    </source>
</reference>
<feature type="domain" description="AAA" evidence="1">
    <location>
        <begin position="6"/>
        <end position="179"/>
    </location>
</feature>
<dbReference type="CDD" id="cd02042">
    <property type="entry name" value="ParAB_family"/>
    <property type="match status" value="1"/>
</dbReference>
<sequence length="264" mass="30068">MKKPYIISFANSKGGVAKTTGCIAVGCAFAAMGFKTLLVDLDHQGNLSDDVGRGEEDYTVTDLFEDPKFDINKIVYTARDIDTEIPNLYVIPADITLAVEARSAERFRHRLNILEEGLKRLKTDFDFILIDLRPAIDLSIENALLITDFIVVPVDMDRRAVKGIDDLFQVVREIKRNENFVYTLVKTKVNVSHSKMLRAIDGYITEGKYNLAKTEIRYSELYKQATEQHRPVMTFAKNERPYRDYKAFAQELLSIIKGDDDGKK</sequence>
<dbReference type="AlphaFoldDB" id="A0A1X1EMX2"/>
<organism evidence="2 3">
    <name type="scientific">Pantoea cypripedii</name>
    <name type="common">Pectobacterium cypripedii</name>
    <name type="synonym">Erwinia cypripedii</name>
    <dbReference type="NCBI Taxonomy" id="55209"/>
    <lineage>
        <taxon>Bacteria</taxon>
        <taxon>Pseudomonadati</taxon>
        <taxon>Pseudomonadota</taxon>
        <taxon>Gammaproteobacteria</taxon>
        <taxon>Enterobacterales</taxon>
        <taxon>Erwiniaceae</taxon>
        <taxon>Pantoea</taxon>
    </lineage>
</organism>
<dbReference type="InterPro" id="IPR027417">
    <property type="entry name" value="P-loop_NTPase"/>
</dbReference>
<proteinExistence type="predicted"/>
<dbReference type="InterPro" id="IPR025669">
    <property type="entry name" value="AAA_dom"/>
</dbReference>
<keyword evidence="3" id="KW-1185">Reference proteome</keyword>
<dbReference type="STRING" id="55209.HA50_26475"/>
<dbReference type="InterPro" id="IPR050678">
    <property type="entry name" value="DNA_Partitioning_ATPase"/>
</dbReference>
<dbReference type="PANTHER" id="PTHR13696">
    <property type="entry name" value="P-LOOP CONTAINING NUCLEOSIDE TRIPHOSPHATE HYDROLASE"/>
    <property type="match status" value="1"/>
</dbReference>
<dbReference type="SUPFAM" id="SSF52540">
    <property type="entry name" value="P-loop containing nucleoside triphosphate hydrolases"/>
    <property type="match status" value="1"/>
</dbReference>
<dbReference type="EMBL" id="MLJI01000002">
    <property type="protein sequence ID" value="ORM90114.1"/>
    <property type="molecule type" value="Genomic_DNA"/>
</dbReference>
<dbReference type="Pfam" id="PF13614">
    <property type="entry name" value="AAA_31"/>
    <property type="match status" value="1"/>
</dbReference>